<proteinExistence type="predicted"/>
<keyword evidence="2" id="KW-1185">Reference proteome</keyword>
<name>A0A517TZ25_9BACT</name>
<accession>A0A517TZ25</accession>
<organism evidence="1 2">
    <name type="scientific">Lacipirellula limnantheis</name>
    <dbReference type="NCBI Taxonomy" id="2528024"/>
    <lineage>
        <taxon>Bacteria</taxon>
        <taxon>Pseudomonadati</taxon>
        <taxon>Planctomycetota</taxon>
        <taxon>Planctomycetia</taxon>
        <taxon>Pirellulales</taxon>
        <taxon>Lacipirellulaceae</taxon>
        <taxon>Lacipirellula</taxon>
    </lineage>
</organism>
<reference evidence="1 2" key="1">
    <citation type="submission" date="2019-02" db="EMBL/GenBank/DDBJ databases">
        <title>Deep-cultivation of Planctomycetes and their phenomic and genomic characterization uncovers novel biology.</title>
        <authorList>
            <person name="Wiegand S."/>
            <person name="Jogler M."/>
            <person name="Boedeker C."/>
            <person name="Pinto D."/>
            <person name="Vollmers J."/>
            <person name="Rivas-Marin E."/>
            <person name="Kohn T."/>
            <person name="Peeters S.H."/>
            <person name="Heuer A."/>
            <person name="Rast P."/>
            <person name="Oberbeckmann S."/>
            <person name="Bunk B."/>
            <person name="Jeske O."/>
            <person name="Meyerdierks A."/>
            <person name="Storesund J.E."/>
            <person name="Kallscheuer N."/>
            <person name="Luecker S."/>
            <person name="Lage O.M."/>
            <person name="Pohl T."/>
            <person name="Merkel B.J."/>
            <person name="Hornburger P."/>
            <person name="Mueller R.-W."/>
            <person name="Bruemmer F."/>
            <person name="Labrenz M."/>
            <person name="Spormann A.M."/>
            <person name="Op den Camp H."/>
            <person name="Overmann J."/>
            <person name="Amann R."/>
            <person name="Jetten M.S.M."/>
            <person name="Mascher T."/>
            <person name="Medema M.H."/>
            <person name="Devos D.P."/>
            <person name="Kaster A.-K."/>
            <person name="Ovreas L."/>
            <person name="Rohde M."/>
            <person name="Galperin M.Y."/>
            <person name="Jogler C."/>
        </authorList>
    </citation>
    <scope>NUCLEOTIDE SEQUENCE [LARGE SCALE GENOMIC DNA]</scope>
    <source>
        <strain evidence="1 2">I41</strain>
    </source>
</reference>
<evidence type="ECO:0008006" key="3">
    <source>
        <dbReference type="Google" id="ProtNLM"/>
    </source>
</evidence>
<dbReference type="Proteomes" id="UP000317909">
    <property type="component" value="Chromosome"/>
</dbReference>
<sequence>MLLFRVTLTPAKSSATDVAPLYGWLFASLLIASFTTPARGVLWDGGGSTSAWIEPANWQFNAVPATADAATIVGDTATIDAIVVPTVLAVELGTGTLPGELVITGGSSPGRLNVVSNVAVAAAGNLTLGGGGPATSLLSAASLTTGGNLTVLDRGTVNLSGALTQTGGAFNLNGGVVNASSLLIQAGAFRATGDIVGDVAIGNGTGAAATVAPGQTLEIDGNLKLAANARLEIEFRSGAFERINVSGVVTLGGTLDLSFLGGALPKPGVSYAVLSARGLEGAFTDILGSGVGDGSWIPEFDISNGLNVFYTELRGNMNGDDRVDELDVELFAHAIRDPNTYHVDFYLAGDVADSFLADMDSDGSNTFADIPPFLEAIENFGGSAQAAFAQIARALAVPEPSASTAILAGVLLSPLLRRVVRPRGRSR</sequence>
<dbReference type="EMBL" id="CP036339">
    <property type="protein sequence ID" value="QDT73630.1"/>
    <property type="molecule type" value="Genomic_DNA"/>
</dbReference>
<gene>
    <name evidence="1" type="ORF">I41_28190</name>
</gene>
<dbReference type="AlphaFoldDB" id="A0A517TZ25"/>
<protein>
    <recommendedName>
        <fullName evidence="3">Autotransporter-associated beta strand repeat protein</fullName>
    </recommendedName>
</protein>
<dbReference type="InterPro" id="IPR011050">
    <property type="entry name" value="Pectin_lyase_fold/virulence"/>
</dbReference>
<dbReference type="RefSeq" id="WP_145433199.1">
    <property type="nucleotide sequence ID" value="NZ_CP036339.1"/>
</dbReference>
<dbReference type="KEGG" id="llh:I41_28190"/>
<evidence type="ECO:0000313" key="2">
    <source>
        <dbReference type="Proteomes" id="UP000317909"/>
    </source>
</evidence>
<dbReference type="OrthoDB" id="233439at2"/>
<dbReference type="SUPFAM" id="SSF51126">
    <property type="entry name" value="Pectin lyase-like"/>
    <property type="match status" value="1"/>
</dbReference>
<evidence type="ECO:0000313" key="1">
    <source>
        <dbReference type="EMBL" id="QDT73630.1"/>
    </source>
</evidence>